<feature type="domain" description="UvrD-like helicase C-terminal" evidence="1">
    <location>
        <begin position="508"/>
        <end position="555"/>
    </location>
</feature>
<dbReference type="RefSeq" id="WP_017802659.1">
    <property type="nucleotide sequence ID" value="NZ_JAGGMQ010000002.1"/>
</dbReference>
<sequence>MSSYCFYSQDALELAQSSGVDKLINDYAEQYKKQTYILCRPLSNEDVKYDYDQAIAVFSSGIKPFFVDLGDDEKLFEEYQEDFLEDVSFLAEKFKYREKIGRKKSWQGLFDALPRDDIDFSELEVEIKESRIIDLIISLIVGSINDTSRINLEANNLLDTIKSKIILFDTDQTSFVFQSGYGKKTVIQGLAGSGKTELLLHKLKEIYSKNTDSKIAFTCHNKILASTMRSRIPEFFDFMRVEKQIEWGSKLFCFNSWGQSRDPFSGMYRYICFFYEIPFGGFGNGDFDSLCKKAIKDIESSGRSDKKALDYVFVDESQDFPQSFIDLCEMVTSKKVYVAGDVFQNIFMPISDNVNRADIVLKKCYRTDPKNLMFSHALGMGLFENPVMRWLKEPEWDSCGYKYNQTGDRVQLSRDLLRRFEDIPKDHKSTDLHLLEGTDNGPDKIIDIIKSIQTRNPSLEAGDIAVIFLDTSNYIYDHIHSLESKVKKQFGWESNISHETKSKQEGKLFISNINNAKGLEFPFVICFAMRLVKRAGFRNALYTMMARSFLESHLVLNNDKDNPSIPNIIEGLEFLNKNNYMDVRKPSEEEIANQKDFIVLDEAVSISILVKKFCSDKKPTPRLIAKIIDRVERIISEDDDVDEDYIKGLIEIEYERNKKL</sequence>
<keyword evidence="2" id="KW-0067">ATP-binding</keyword>
<name>A0ABS4PGB6_9GAMM</name>
<proteinExistence type="predicted"/>
<dbReference type="Gene3D" id="3.40.50.300">
    <property type="entry name" value="P-loop containing nucleotide triphosphate hydrolases"/>
    <property type="match status" value="2"/>
</dbReference>
<keyword evidence="3" id="KW-1185">Reference proteome</keyword>
<evidence type="ECO:0000259" key="1">
    <source>
        <dbReference type="Pfam" id="PF13538"/>
    </source>
</evidence>
<dbReference type="EMBL" id="JAGGMQ010000002">
    <property type="protein sequence ID" value="MBP2171694.1"/>
    <property type="molecule type" value="Genomic_DNA"/>
</dbReference>
<keyword evidence="2" id="KW-0347">Helicase</keyword>
<keyword evidence="2" id="KW-0547">Nucleotide-binding</keyword>
<dbReference type="Proteomes" id="UP001195624">
    <property type="component" value="Unassembled WGS sequence"/>
</dbReference>
<reference evidence="3" key="2">
    <citation type="submission" date="2023-07" db="EMBL/GenBank/DDBJ databases">
        <title>Genome mining of underrepresented organisms for secondary metabolites.</title>
        <authorList>
            <person name="D'Agostino P.M."/>
        </authorList>
    </citation>
    <scope>NUCLEOTIDE SEQUENCE [LARGE SCALE GENOMIC DNA]</scope>
    <source>
        <strain evidence="3">WS4403</strain>
    </source>
</reference>
<dbReference type="PANTHER" id="PTHR11070">
    <property type="entry name" value="UVRD / RECB / PCRA DNA HELICASE FAMILY MEMBER"/>
    <property type="match status" value="1"/>
</dbReference>
<organism evidence="2 3">
    <name type="scientific">Winslowiella toletana</name>
    <dbReference type="NCBI Taxonomy" id="92490"/>
    <lineage>
        <taxon>Bacteria</taxon>
        <taxon>Pseudomonadati</taxon>
        <taxon>Pseudomonadota</taxon>
        <taxon>Gammaproteobacteria</taxon>
        <taxon>Enterobacterales</taxon>
        <taxon>Erwiniaceae</taxon>
        <taxon>Winslowiella</taxon>
    </lineage>
</organism>
<dbReference type="InterPro" id="IPR027417">
    <property type="entry name" value="P-loop_NTPase"/>
</dbReference>
<evidence type="ECO:0000313" key="3">
    <source>
        <dbReference type="Proteomes" id="UP001195624"/>
    </source>
</evidence>
<dbReference type="GO" id="GO:0004386">
    <property type="term" value="F:helicase activity"/>
    <property type="evidence" value="ECO:0007669"/>
    <property type="project" value="UniProtKB-KW"/>
</dbReference>
<dbReference type="PANTHER" id="PTHR11070:SF50">
    <property type="entry name" value="SUPERFAMILY I DNA AND RNA HELICASE"/>
    <property type="match status" value="1"/>
</dbReference>
<comment type="caution">
    <text evidence="2">The sequence shown here is derived from an EMBL/GenBank/DDBJ whole genome shotgun (WGS) entry which is preliminary data.</text>
</comment>
<accession>A0ABS4PGB6</accession>
<dbReference type="InterPro" id="IPR027785">
    <property type="entry name" value="UvrD-like_helicase_C"/>
</dbReference>
<dbReference type="SUPFAM" id="SSF52540">
    <property type="entry name" value="P-loop containing nucleoside triphosphate hydrolases"/>
    <property type="match status" value="1"/>
</dbReference>
<gene>
    <name evidence="2" type="ORF">J2125_004990</name>
</gene>
<dbReference type="Pfam" id="PF13538">
    <property type="entry name" value="UvrD_C_2"/>
    <property type="match status" value="1"/>
</dbReference>
<reference evidence="2 3" key="1">
    <citation type="submission" date="2021-03" db="EMBL/GenBank/DDBJ databases">
        <authorList>
            <person name="D'Agostino P."/>
            <person name="Huntemann M."/>
            <person name="Clum A."/>
            <person name="Spunde A."/>
            <person name="Palaniappan K."/>
            <person name="Ritter S."/>
            <person name="Mikhailova N."/>
            <person name="Chen I.-M."/>
            <person name="Stamatis D."/>
            <person name="Reddy T."/>
            <person name="O'Malley R."/>
            <person name="Daum C."/>
            <person name="Shapiro N."/>
            <person name="Ivanova N."/>
            <person name="Kyrpides N."/>
            <person name="Woyke T."/>
        </authorList>
    </citation>
    <scope>NUCLEOTIDE SEQUENCE [LARGE SCALE GENOMIC DNA]</scope>
    <source>
        <strain evidence="2 3">WS4403</strain>
    </source>
</reference>
<keyword evidence="2" id="KW-0378">Hydrolase</keyword>
<evidence type="ECO:0000313" key="2">
    <source>
        <dbReference type="EMBL" id="MBP2171694.1"/>
    </source>
</evidence>
<dbReference type="InterPro" id="IPR000212">
    <property type="entry name" value="DNA_helicase_UvrD/REP"/>
</dbReference>
<protein>
    <submittedName>
        <fullName evidence="2">Superfamily I DNA and RNA helicase</fullName>
    </submittedName>
</protein>